<keyword evidence="3" id="KW-1185">Reference proteome</keyword>
<gene>
    <name evidence="2" type="ORF">RSOLAG22IIIB_12143</name>
</gene>
<evidence type="ECO:0000313" key="2">
    <source>
        <dbReference type="EMBL" id="CUA76240.1"/>
    </source>
</evidence>
<dbReference type="InterPro" id="IPR024983">
    <property type="entry name" value="CHAT_dom"/>
</dbReference>
<evidence type="ECO:0000313" key="3">
    <source>
        <dbReference type="Proteomes" id="UP000044841"/>
    </source>
</evidence>
<reference evidence="2 3" key="1">
    <citation type="submission" date="2015-07" db="EMBL/GenBank/DDBJ databases">
        <authorList>
            <person name="Noorani M."/>
        </authorList>
    </citation>
    <scope>NUCLEOTIDE SEQUENCE [LARGE SCALE GENOMIC DNA]</scope>
    <source>
        <strain evidence="2">BBA 69670</strain>
    </source>
</reference>
<dbReference type="AlphaFoldDB" id="A0A0K6GCN2"/>
<sequence length="1085" mass="119852">MQNDLEEINKKIDDLTDQLDGKPHGIETTLHLISSLGHYHDKRFDLLGKLDDLELVIEYKTLELALSPDGDPYLANLLYFLAAVHGIRYERLGQYDDNETAIKYTLEALESTPDGDPSLPGMLNNLGTSYSRRFRYRGQPQDLESMIKYARMAVNSAPDDDPNLTMLLDNLGMAHIERFEHLGDLNDIEQAIELQSRAVSLASGSHPMFPFMLSHLGSSYITRFQRSGELADLEKALELQSSAVASTPAGHPRLPSALGNAGMSFSIRYDRLGDIEDLEKAIEYQSSALSLAPNSHPNLAANLGNLASCHGSRFQRLGQLNDLEKAIEYQSRALSLTPEGHLQMPGMLRNLAGYHSYRYERLGETIDIETAIEQQYHALALTPDDHPELSPTLSNLGTFHLNKFRNLGDLVDLEVSVEFQSRAFGLIPEGHPSMSAILGNLAASHCALFERLGDSNDLDKAIEYESRALALVPDGHPQLLAKLSNLGEYHARQFRDLGVADGLKHAIEYHSRALALMPEDHSHYCHLRGDLAQSYFMLYSASHSRHGSPRLRFRIAQEWAKLAAKYCLENCIEAYQTSIDLLPQVIWLGATTDQRYEDLLMARKLAVNAASAAIRLSEYALALEWLEHGRCVVWNQALMLRSPLDQLQVVDPELGAQLQKVATQLHSAGSSSQETQVAYTGDMASEEASRERRRLAKEYEDLLSQARKIPGFEDFLRPMKLKGLARAAQNGPIAVLSCHIDRCDALVILPGDDTVNHIPLPNFSGSKAQEAQQTIERSLRCKGIRDRGVKVRQEPGHKDGMADVLSILWHDVVKPVLEFLGYTNKNLAENLPHITWCPTGALTFLPIHAAGDYSQPGSRIFDYVISSYTPTLTALLVSAPSSLSDHCRVLAVGQAGTPGRSALPGTVRELASVKEHIQGSAEYLQLMDSQATVPAVLDAMEQHDWVHLACHAHQNVKDPTKSGFFLHEGTLDIAAINKRLFKNKGLAFLSACQTATGDEKLPDEAVHLASGMLMAGYTSVIATMWSVHDADAPLVADRVYAQLMEDKKIGSGEAGRALHNAVAGLRQSVGEHAFERWVPYIHIGS</sequence>
<name>A0A0K6GCN2_9AGAM</name>
<dbReference type="EMBL" id="CYGV01001647">
    <property type="protein sequence ID" value="CUA76240.1"/>
    <property type="molecule type" value="Genomic_DNA"/>
</dbReference>
<evidence type="ECO:0000259" key="1">
    <source>
        <dbReference type="Pfam" id="PF12770"/>
    </source>
</evidence>
<dbReference type="Proteomes" id="UP000044841">
    <property type="component" value="Unassembled WGS sequence"/>
</dbReference>
<dbReference type="Pfam" id="PF13181">
    <property type="entry name" value="TPR_8"/>
    <property type="match status" value="1"/>
</dbReference>
<dbReference type="InterPro" id="IPR019734">
    <property type="entry name" value="TPR_rpt"/>
</dbReference>
<organism evidence="2 3">
    <name type="scientific">Rhizoctonia solani</name>
    <dbReference type="NCBI Taxonomy" id="456999"/>
    <lineage>
        <taxon>Eukaryota</taxon>
        <taxon>Fungi</taxon>
        <taxon>Dikarya</taxon>
        <taxon>Basidiomycota</taxon>
        <taxon>Agaricomycotina</taxon>
        <taxon>Agaricomycetes</taxon>
        <taxon>Cantharellales</taxon>
        <taxon>Ceratobasidiaceae</taxon>
        <taxon>Rhizoctonia</taxon>
    </lineage>
</organism>
<dbReference type="Gene3D" id="1.25.40.10">
    <property type="entry name" value="Tetratricopeptide repeat domain"/>
    <property type="match status" value="3"/>
</dbReference>
<proteinExistence type="predicted"/>
<protein>
    <submittedName>
        <fullName evidence="2">Large tegument protein deneddylase</fullName>
    </submittedName>
</protein>
<accession>A0A0K6GCN2</accession>
<dbReference type="InterPro" id="IPR011990">
    <property type="entry name" value="TPR-like_helical_dom_sf"/>
</dbReference>
<feature type="domain" description="CHAT" evidence="1">
    <location>
        <begin position="808"/>
        <end position="1085"/>
    </location>
</feature>
<dbReference type="PANTHER" id="PTHR19959">
    <property type="entry name" value="KINESIN LIGHT CHAIN"/>
    <property type="match status" value="1"/>
</dbReference>
<dbReference type="SUPFAM" id="SSF81901">
    <property type="entry name" value="HCP-like"/>
    <property type="match status" value="2"/>
</dbReference>
<dbReference type="PANTHER" id="PTHR19959:SF119">
    <property type="entry name" value="FUNGAL LIPASE-LIKE DOMAIN-CONTAINING PROTEIN"/>
    <property type="match status" value="1"/>
</dbReference>
<dbReference type="Pfam" id="PF12770">
    <property type="entry name" value="CHAT"/>
    <property type="match status" value="1"/>
</dbReference>